<dbReference type="InterPro" id="IPR018490">
    <property type="entry name" value="cNMP-bd_dom_sf"/>
</dbReference>
<dbReference type="InterPro" id="IPR036390">
    <property type="entry name" value="WH_DNA-bd_sf"/>
</dbReference>
<name>A0A7X0XIE2_9LIST</name>
<gene>
    <name evidence="2" type="ORF">HB902_05705</name>
</gene>
<dbReference type="Gene3D" id="2.60.120.10">
    <property type="entry name" value="Jelly Rolls"/>
    <property type="match status" value="1"/>
</dbReference>
<dbReference type="EMBL" id="JAARRW010000002">
    <property type="protein sequence ID" value="MBC1561557.1"/>
    <property type="molecule type" value="Genomic_DNA"/>
</dbReference>
<evidence type="ECO:0000313" key="2">
    <source>
        <dbReference type="EMBL" id="MBC1561557.1"/>
    </source>
</evidence>
<proteinExistence type="predicted"/>
<dbReference type="RefSeq" id="WP_185428912.1">
    <property type="nucleotide sequence ID" value="NZ_JAARRW010000002.1"/>
</dbReference>
<protein>
    <submittedName>
        <fullName evidence="2">Crp/Fnr family transcriptional regulator</fullName>
    </submittedName>
</protein>
<dbReference type="InterPro" id="IPR014710">
    <property type="entry name" value="RmlC-like_jellyroll"/>
</dbReference>
<reference evidence="2 3" key="1">
    <citation type="submission" date="2020-03" db="EMBL/GenBank/DDBJ databases">
        <title>Soil Listeria distribution.</title>
        <authorList>
            <person name="Liao J."/>
            <person name="Wiedmann M."/>
        </authorList>
    </citation>
    <scope>NUCLEOTIDE SEQUENCE [LARGE SCALE GENOMIC DNA]</scope>
    <source>
        <strain evidence="2 3">FSL L7-1387</strain>
    </source>
</reference>
<dbReference type="SUPFAM" id="SSF46785">
    <property type="entry name" value="Winged helix' DNA-binding domain"/>
    <property type="match status" value="1"/>
</dbReference>
<dbReference type="AlphaFoldDB" id="A0A7X0XIE2"/>
<dbReference type="Proteomes" id="UP000541955">
    <property type="component" value="Unassembled WGS sequence"/>
</dbReference>
<dbReference type="SUPFAM" id="SSF51206">
    <property type="entry name" value="cAMP-binding domain-like"/>
    <property type="match status" value="1"/>
</dbReference>
<evidence type="ECO:0000313" key="3">
    <source>
        <dbReference type="Proteomes" id="UP000541955"/>
    </source>
</evidence>
<sequence>MDKMIDFLQQDKILSSIYVNNLTISEKEIVYSSDYSDTFFLTEGTAVLEVYSNNRWEALTVFKDKGLLGQETFSEKTIFNGMEFEYRVKALTTCQVVRVDTDYLMNHMYVVPKMLFDYLETNTMQYIMIVDNYKLVRHKLEQRLADLLLKWAIILNAYRSDDEIIFPNYIKYKMLAEALRSSKQRVYNILKQWEDGNILSREEDNMVISYLGLSDIIYPQ</sequence>
<evidence type="ECO:0000256" key="1">
    <source>
        <dbReference type="ARBA" id="ARBA00023159"/>
    </source>
</evidence>
<organism evidence="2 3">
    <name type="scientific">Listeria booriae</name>
    <dbReference type="NCBI Taxonomy" id="1552123"/>
    <lineage>
        <taxon>Bacteria</taxon>
        <taxon>Bacillati</taxon>
        <taxon>Bacillota</taxon>
        <taxon>Bacilli</taxon>
        <taxon>Bacillales</taxon>
        <taxon>Listeriaceae</taxon>
        <taxon>Listeria</taxon>
    </lineage>
</organism>
<accession>A0A7X0XIE2</accession>
<comment type="caution">
    <text evidence="2">The sequence shown here is derived from an EMBL/GenBank/DDBJ whole genome shotgun (WGS) entry which is preliminary data.</text>
</comment>
<keyword evidence="1" id="KW-0010">Activator</keyword>